<accession>A0A2V0NRY4</accession>
<comment type="caution">
    <text evidence="2">The sequence shown here is derived from an EMBL/GenBank/DDBJ whole genome shotgun (WGS) entry which is preliminary data.</text>
</comment>
<dbReference type="InParanoid" id="A0A2V0NRY4"/>
<feature type="signal peptide" evidence="1">
    <location>
        <begin position="1"/>
        <end position="26"/>
    </location>
</feature>
<dbReference type="Proteomes" id="UP000247498">
    <property type="component" value="Unassembled WGS sequence"/>
</dbReference>
<organism evidence="2 3">
    <name type="scientific">Raphidocelis subcapitata</name>
    <dbReference type="NCBI Taxonomy" id="307507"/>
    <lineage>
        <taxon>Eukaryota</taxon>
        <taxon>Viridiplantae</taxon>
        <taxon>Chlorophyta</taxon>
        <taxon>core chlorophytes</taxon>
        <taxon>Chlorophyceae</taxon>
        <taxon>CS clade</taxon>
        <taxon>Sphaeropleales</taxon>
        <taxon>Selenastraceae</taxon>
        <taxon>Raphidocelis</taxon>
    </lineage>
</organism>
<sequence length="463" mass="48385">MAAGRSAAWTVAALALALALAGPVRAEAPAFRPASLGLPRPPDGGCGGLDGCDTQANAQFSSNPITFYSNFYNPVKPEVGGKRTFTLYIANIGDEPIAKGVVVSLWANRTESVSCRQAADADAEYKLPQIAPFVTYTLKFKVPYSSELAPNATAMMRVFVDSTCEAFNGSSTENQYAISATVVAKGTEYFDVKPTPAAPQQYPYGYEYTPIAADQTPPVPAAGSAFSIKLGFQNLGTAPSPKGLVAHVFSDYPPRLDPCNTTGSVAVELPKIGPGKTKTVAVEGLVAPKAPYGFVTVLVGAKCGTGEPSGFGLYYYGISPSASAVFGGVQVKNQFGLTVKTAPKAPKANDTMTVKVKFLNRGTAEGAIGKVGLWIKPAADWNPARYGGYKGSTVCDYQGLAASADFSDMVVKPGKSKTVTIKDVPVPGPPGWWQVSALADINCTLPSSAAVVRIAPYTAFETI</sequence>
<dbReference type="EMBL" id="BDRX01000016">
    <property type="protein sequence ID" value="GBF90394.1"/>
    <property type="molecule type" value="Genomic_DNA"/>
</dbReference>
<dbReference type="AlphaFoldDB" id="A0A2V0NRY4"/>
<evidence type="ECO:0008006" key="4">
    <source>
        <dbReference type="Google" id="ProtNLM"/>
    </source>
</evidence>
<feature type="chain" id="PRO_5016107034" description="CARDB domain-containing protein" evidence="1">
    <location>
        <begin position="27"/>
        <end position="463"/>
    </location>
</feature>
<evidence type="ECO:0000313" key="2">
    <source>
        <dbReference type="EMBL" id="GBF90394.1"/>
    </source>
</evidence>
<evidence type="ECO:0000256" key="1">
    <source>
        <dbReference type="SAM" id="SignalP"/>
    </source>
</evidence>
<gene>
    <name evidence="2" type="ORF">Rsub_02500</name>
</gene>
<reference evidence="2 3" key="1">
    <citation type="journal article" date="2018" name="Sci. Rep.">
        <title>Raphidocelis subcapitata (=Pseudokirchneriella subcapitata) provides an insight into genome evolution and environmental adaptations in the Sphaeropleales.</title>
        <authorList>
            <person name="Suzuki S."/>
            <person name="Yamaguchi H."/>
            <person name="Nakajima N."/>
            <person name="Kawachi M."/>
        </authorList>
    </citation>
    <scope>NUCLEOTIDE SEQUENCE [LARGE SCALE GENOMIC DNA]</scope>
    <source>
        <strain evidence="2 3">NIES-35</strain>
    </source>
</reference>
<keyword evidence="3" id="KW-1185">Reference proteome</keyword>
<name>A0A2V0NRY4_9CHLO</name>
<proteinExistence type="predicted"/>
<evidence type="ECO:0000313" key="3">
    <source>
        <dbReference type="Proteomes" id="UP000247498"/>
    </source>
</evidence>
<protein>
    <recommendedName>
        <fullName evidence="4">CARDB domain-containing protein</fullName>
    </recommendedName>
</protein>
<keyword evidence="1" id="KW-0732">Signal</keyword>
<dbReference type="OrthoDB" id="562086at2759"/>